<dbReference type="PANTHER" id="PTHR47023">
    <property type="entry name" value="SEX PEPTIDE RECEPTOR"/>
    <property type="match status" value="1"/>
</dbReference>
<keyword evidence="4" id="KW-1185">Reference proteome</keyword>
<dbReference type="InterPro" id="IPR053071">
    <property type="entry name" value="GPCR1-related_rcpt"/>
</dbReference>
<feature type="compositionally biased region" description="Low complexity" evidence="1">
    <location>
        <begin position="112"/>
        <end position="138"/>
    </location>
</feature>
<evidence type="ECO:0000256" key="1">
    <source>
        <dbReference type="SAM" id="MobiDB-lite"/>
    </source>
</evidence>
<dbReference type="EMBL" id="KB096222">
    <property type="protein sequence ID" value="ESO07375.1"/>
    <property type="molecule type" value="Genomic_DNA"/>
</dbReference>
<dbReference type="KEGG" id="hro:HELRODRAFT_170711"/>
<protein>
    <recommendedName>
        <fullName evidence="5">G-protein coupled receptors family 1 profile domain-containing protein</fullName>
    </recommendedName>
</protein>
<dbReference type="RefSeq" id="XP_009014753.1">
    <property type="nucleotide sequence ID" value="XM_009016505.1"/>
</dbReference>
<name>T1F3C3_HELRO</name>
<gene>
    <name evidence="3" type="primary">20203322</name>
    <name evidence="2" type="ORF">HELRODRAFT_170711</name>
</gene>
<reference evidence="2 4" key="2">
    <citation type="journal article" date="2013" name="Nature">
        <title>Insights into bilaterian evolution from three spiralian genomes.</title>
        <authorList>
            <person name="Simakov O."/>
            <person name="Marletaz F."/>
            <person name="Cho S.J."/>
            <person name="Edsinger-Gonzales E."/>
            <person name="Havlak P."/>
            <person name="Hellsten U."/>
            <person name="Kuo D.H."/>
            <person name="Larsson T."/>
            <person name="Lv J."/>
            <person name="Arendt D."/>
            <person name="Savage R."/>
            <person name="Osoegawa K."/>
            <person name="de Jong P."/>
            <person name="Grimwood J."/>
            <person name="Chapman J.A."/>
            <person name="Shapiro H."/>
            <person name="Aerts A."/>
            <person name="Otillar R.P."/>
            <person name="Terry A.Y."/>
            <person name="Boore J.L."/>
            <person name="Grigoriev I.V."/>
            <person name="Lindberg D.R."/>
            <person name="Seaver E.C."/>
            <person name="Weisblat D.A."/>
            <person name="Putnam N.H."/>
            <person name="Rokhsar D.S."/>
        </authorList>
    </citation>
    <scope>NUCLEOTIDE SEQUENCE</scope>
</reference>
<accession>T1F3C3</accession>
<feature type="compositionally biased region" description="Basic and acidic residues" evidence="1">
    <location>
        <begin position="145"/>
        <end position="158"/>
    </location>
</feature>
<dbReference type="OrthoDB" id="5962323at2759"/>
<feature type="region of interest" description="Disordered" evidence="1">
    <location>
        <begin position="112"/>
        <end position="159"/>
    </location>
</feature>
<proteinExistence type="predicted"/>
<sequence length="259" mass="28697">MIMIDGPNLSLDPTANTDRYFARTFLINKNTASNFNNSGNKTSELYNKISNKTGNNNTRTSNNINNSDNNKVSNISVSIIIDNKAYNYYKISIFTNSNNNINVFDKNGNNISSNNNNSSNNNTNNNTNNNNNSHSATNGRPQTPLRDRQHHENADRGDTTLNKLTMASNLCIMFSYPLNFFIYCTMSKKFKTTFKELALSSCCGCGKRCGFCRHCGSGCRSLSCGSGGCCLSGCNNKSKKRVRDSRGNECASKKRLLLL</sequence>
<evidence type="ECO:0000313" key="2">
    <source>
        <dbReference type="EMBL" id="ESO07375.1"/>
    </source>
</evidence>
<dbReference type="GeneID" id="20203322"/>
<dbReference type="EnsemblMetazoa" id="HelroT170711">
    <property type="protein sequence ID" value="HelroP170711"/>
    <property type="gene ID" value="HelroG170711"/>
</dbReference>
<dbReference type="GO" id="GO:0005886">
    <property type="term" value="C:plasma membrane"/>
    <property type="evidence" value="ECO:0000318"/>
    <property type="project" value="GO_Central"/>
</dbReference>
<dbReference type="SUPFAM" id="SSF81321">
    <property type="entry name" value="Family A G protein-coupled receptor-like"/>
    <property type="match status" value="1"/>
</dbReference>
<dbReference type="HOGENOM" id="CLU_1074714_0_0_1"/>
<evidence type="ECO:0008006" key="5">
    <source>
        <dbReference type="Google" id="ProtNLM"/>
    </source>
</evidence>
<dbReference type="InParanoid" id="T1F3C3"/>
<dbReference type="CTD" id="20203322"/>
<dbReference type="GO" id="GO:0007186">
    <property type="term" value="P:G protein-coupled receptor signaling pathway"/>
    <property type="evidence" value="ECO:0000318"/>
    <property type="project" value="GO_Central"/>
</dbReference>
<reference evidence="4" key="1">
    <citation type="submission" date="2012-12" db="EMBL/GenBank/DDBJ databases">
        <authorList>
            <person name="Hellsten U."/>
            <person name="Grimwood J."/>
            <person name="Chapman J.A."/>
            <person name="Shapiro H."/>
            <person name="Aerts A."/>
            <person name="Otillar R.P."/>
            <person name="Terry A.Y."/>
            <person name="Boore J.L."/>
            <person name="Simakov O."/>
            <person name="Marletaz F."/>
            <person name="Cho S.-J."/>
            <person name="Edsinger-Gonzales E."/>
            <person name="Havlak P."/>
            <person name="Kuo D.-H."/>
            <person name="Larsson T."/>
            <person name="Lv J."/>
            <person name="Arendt D."/>
            <person name="Savage R."/>
            <person name="Osoegawa K."/>
            <person name="de Jong P."/>
            <person name="Lindberg D.R."/>
            <person name="Seaver E.C."/>
            <person name="Weisblat D.A."/>
            <person name="Putnam N.H."/>
            <person name="Grigoriev I.V."/>
            <person name="Rokhsar D.S."/>
        </authorList>
    </citation>
    <scope>NUCLEOTIDE SEQUENCE</scope>
</reference>
<reference evidence="3" key="3">
    <citation type="submission" date="2015-06" db="UniProtKB">
        <authorList>
            <consortium name="EnsemblMetazoa"/>
        </authorList>
    </citation>
    <scope>IDENTIFICATION</scope>
</reference>
<dbReference type="Gene3D" id="1.20.1070.10">
    <property type="entry name" value="Rhodopsin 7-helix transmembrane proteins"/>
    <property type="match status" value="1"/>
</dbReference>
<evidence type="ECO:0000313" key="3">
    <source>
        <dbReference type="EnsemblMetazoa" id="HelroP170711"/>
    </source>
</evidence>
<dbReference type="AlphaFoldDB" id="T1F3C3"/>
<dbReference type="Proteomes" id="UP000015101">
    <property type="component" value="Unassembled WGS sequence"/>
</dbReference>
<evidence type="ECO:0000313" key="4">
    <source>
        <dbReference type="Proteomes" id="UP000015101"/>
    </source>
</evidence>
<dbReference type="EMBL" id="AMQM01003660">
    <property type="status" value="NOT_ANNOTATED_CDS"/>
    <property type="molecule type" value="Genomic_DNA"/>
</dbReference>
<organism evidence="3 4">
    <name type="scientific">Helobdella robusta</name>
    <name type="common">Californian leech</name>
    <dbReference type="NCBI Taxonomy" id="6412"/>
    <lineage>
        <taxon>Eukaryota</taxon>
        <taxon>Metazoa</taxon>
        <taxon>Spiralia</taxon>
        <taxon>Lophotrochozoa</taxon>
        <taxon>Annelida</taxon>
        <taxon>Clitellata</taxon>
        <taxon>Hirudinea</taxon>
        <taxon>Rhynchobdellida</taxon>
        <taxon>Glossiphoniidae</taxon>
        <taxon>Helobdella</taxon>
    </lineage>
</organism>
<dbReference type="GO" id="GO:0008528">
    <property type="term" value="F:G protein-coupled peptide receptor activity"/>
    <property type="evidence" value="ECO:0000318"/>
    <property type="project" value="GO_Central"/>
</dbReference>
<dbReference type="EMBL" id="AMQM01003661">
    <property type="status" value="NOT_ANNOTATED_CDS"/>
    <property type="molecule type" value="Genomic_DNA"/>
</dbReference>
<dbReference type="PANTHER" id="PTHR47023:SF1">
    <property type="entry name" value="SEX PEPTIDE RECEPTOR"/>
    <property type="match status" value="1"/>
</dbReference>